<dbReference type="GeneID" id="82205112"/>
<evidence type="ECO:0000313" key="4">
    <source>
        <dbReference type="Proteomes" id="UP000245622"/>
    </source>
</evidence>
<sequence length="238" mass="26579">MKLTKKAKAFLMSTMIIATLGSIVGCSSNNSDSTYNKVDSAKTEKLTSDNKKTLVIDVRSSDEYAKGHLVDAINIPFDDFKEKINELDGYKDQKIILICNTGNKSGKGAQILVDNGFKKVYNAEDGMDEFDYSTVTYTNVTGSEFENMIAKNKNAVIIDVRDAKDYEKSHIENSINIPIDDFESRFNELEEYKGKDILIYCSIGRRSAKAAGILENNGYTNVYNAVDGVTEYDFKLVK</sequence>
<reference evidence="3 4" key="1">
    <citation type="submission" date="2014-04" db="EMBL/GenBank/DDBJ databases">
        <authorList>
            <person name="Hornung B.V."/>
        </authorList>
    </citation>
    <scope>NUCLEOTIDE SEQUENCE [LARGE SCALE GENOMIC DNA]</scope>
    <source>
        <strain evidence="3 4">CRIB</strain>
    </source>
</reference>
<dbReference type="InterPro" id="IPR001763">
    <property type="entry name" value="Rhodanese-like_dom"/>
</dbReference>
<dbReference type="InterPro" id="IPR036873">
    <property type="entry name" value="Rhodanese-like_dom_sf"/>
</dbReference>
<dbReference type="PANTHER" id="PTHR43031">
    <property type="entry name" value="FAD-DEPENDENT OXIDOREDUCTASE"/>
    <property type="match status" value="1"/>
</dbReference>
<keyword evidence="1" id="KW-0732">Signal</keyword>
<gene>
    <name evidence="3" type="ORF">CRIB_934</name>
</gene>
<dbReference type="Proteomes" id="UP000245622">
    <property type="component" value="Chromosome 1"/>
</dbReference>
<accession>A0A1V1I0F5</accession>
<feature type="chain" id="PRO_5039119765" evidence="1">
    <location>
        <begin position="19"/>
        <end position="238"/>
    </location>
</feature>
<dbReference type="AlphaFoldDB" id="A0A1V1I0F5"/>
<protein>
    <submittedName>
        <fullName evidence="3">Rhodanese-like protein</fullName>
    </submittedName>
</protein>
<dbReference type="CDD" id="cd00158">
    <property type="entry name" value="RHOD"/>
    <property type="match status" value="2"/>
</dbReference>
<dbReference type="EMBL" id="LN555523">
    <property type="protein sequence ID" value="CED93685.1"/>
    <property type="molecule type" value="Genomic_DNA"/>
</dbReference>
<dbReference type="SMART" id="SM00450">
    <property type="entry name" value="RHOD"/>
    <property type="match status" value="2"/>
</dbReference>
<dbReference type="PROSITE" id="PS50206">
    <property type="entry name" value="RHODANESE_3"/>
    <property type="match status" value="2"/>
</dbReference>
<dbReference type="SUPFAM" id="SSF52821">
    <property type="entry name" value="Rhodanese/Cell cycle control phosphatase"/>
    <property type="match status" value="2"/>
</dbReference>
<dbReference type="RefSeq" id="WP_180703382.1">
    <property type="nucleotide sequence ID" value="NZ_CAJUCR010000003.1"/>
</dbReference>
<dbReference type="PANTHER" id="PTHR43031:SF1">
    <property type="entry name" value="PYRIDINE NUCLEOTIDE-DISULPHIDE OXIDOREDUCTASE"/>
    <property type="match status" value="1"/>
</dbReference>
<name>A0A1V1I0F5_9FIRM</name>
<dbReference type="KEGG" id="ril:CRIB_934"/>
<feature type="signal peptide" evidence="1">
    <location>
        <begin position="1"/>
        <end position="18"/>
    </location>
</feature>
<feature type="domain" description="Rhodanese" evidence="2">
    <location>
        <begin position="151"/>
        <end position="238"/>
    </location>
</feature>
<evidence type="ECO:0000313" key="3">
    <source>
        <dbReference type="EMBL" id="CED93685.1"/>
    </source>
</evidence>
<dbReference type="InterPro" id="IPR050229">
    <property type="entry name" value="GlpE_sulfurtransferase"/>
</dbReference>
<organism evidence="3 4">
    <name type="scientific">Romboutsia ilealis</name>
    <dbReference type="NCBI Taxonomy" id="1115758"/>
    <lineage>
        <taxon>Bacteria</taxon>
        <taxon>Bacillati</taxon>
        <taxon>Bacillota</taxon>
        <taxon>Clostridia</taxon>
        <taxon>Peptostreptococcales</taxon>
        <taxon>Peptostreptococcaceae</taxon>
        <taxon>Romboutsia</taxon>
    </lineage>
</organism>
<feature type="domain" description="Rhodanese" evidence="2">
    <location>
        <begin position="49"/>
        <end position="136"/>
    </location>
</feature>
<dbReference type="Pfam" id="PF00581">
    <property type="entry name" value="Rhodanese"/>
    <property type="match status" value="2"/>
</dbReference>
<evidence type="ECO:0000256" key="1">
    <source>
        <dbReference type="SAM" id="SignalP"/>
    </source>
</evidence>
<dbReference type="PROSITE" id="PS51257">
    <property type="entry name" value="PROKAR_LIPOPROTEIN"/>
    <property type="match status" value="1"/>
</dbReference>
<dbReference type="Gene3D" id="3.40.250.10">
    <property type="entry name" value="Rhodanese-like domain"/>
    <property type="match status" value="2"/>
</dbReference>
<evidence type="ECO:0000259" key="2">
    <source>
        <dbReference type="PROSITE" id="PS50206"/>
    </source>
</evidence>
<keyword evidence="4" id="KW-1185">Reference proteome</keyword>
<proteinExistence type="predicted"/>